<reference evidence="1 2" key="1">
    <citation type="journal article" date="2016" name="Nat. Commun.">
        <title>Thousands of microbial genomes shed light on interconnected biogeochemical processes in an aquifer system.</title>
        <authorList>
            <person name="Anantharaman K."/>
            <person name="Brown C.T."/>
            <person name="Hug L.A."/>
            <person name="Sharon I."/>
            <person name="Castelle C.J."/>
            <person name="Probst A.J."/>
            <person name="Thomas B.C."/>
            <person name="Singh A."/>
            <person name="Wilkins M.J."/>
            <person name="Karaoz U."/>
            <person name="Brodie E.L."/>
            <person name="Williams K.H."/>
            <person name="Hubbard S.S."/>
            <person name="Banfield J.F."/>
        </authorList>
    </citation>
    <scope>NUCLEOTIDE SEQUENCE [LARGE SCALE GENOMIC DNA]</scope>
</reference>
<dbReference type="PANTHER" id="PTHR42194:SF1">
    <property type="entry name" value="UPF0276 PROTEIN HI_1600"/>
    <property type="match status" value="1"/>
</dbReference>
<dbReference type="AlphaFoldDB" id="A0A1F6CJL8"/>
<proteinExistence type="predicted"/>
<dbReference type="Pfam" id="PF05114">
    <property type="entry name" value="MbnB_TglH_ChrH"/>
    <property type="match status" value="1"/>
</dbReference>
<evidence type="ECO:0000313" key="2">
    <source>
        <dbReference type="Proteomes" id="UP000178370"/>
    </source>
</evidence>
<comment type="caution">
    <text evidence="1">The sequence shown here is derived from an EMBL/GenBank/DDBJ whole genome shotgun (WGS) entry which is preliminary data.</text>
</comment>
<sequence length="294" mass="33427">MHELAKIPYIGCGIGLRSDISDETFARSREIDTVEIISDKFFSDRIARNIAYLEKAKSYFRVIPHGIKLSIGSASPIPEQYLRDMKWLTDDVGAYYYSDHYALTHDDDMLDIGHLSPLWFTKEMLAHVCSRVDQIQQFIGKPLVLENITAPFTIPEADYEEPEFISRVCEKTGCGLLLDVTNVFINAFNQKKDAMQLVRQYPLQNLVHIHLAGGEIHEGVFYDSHSQGISGDNEGVWPLLEYVAMHANIRALIIERDENFGEEFEDLVMKDLRRAKQIVESSRLVGSARNSRGG</sequence>
<dbReference type="Proteomes" id="UP000178370">
    <property type="component" value="Unassembled WGS sequence"/>
</dbReference>
<protein>
    <recommendedName>
        <fullName evidence="3">Xylose isomerase-like TIM barrel domain-containing protein</fullName>
    </recommendedName>
</protein>
<dbReference type="PANTHER" id="PTHR42194">
    <property type="entry name" value="UPF0276 PROTEIN HI_1600"/>
    <property type="match status" value="1"/>
</dbReference>
<evidence type="ECO:0008006" key="3">
    <source>
        <dbReference type="Google" id="ProtNLM"/>
    </source>
</evidence>
<dbReference type="InterPro" id="IPR036237">
    <property type="entry name" value="Xyl_isomerase-like_sf"/>
</dbReference>
<dbReference type="SUPFAM" id="SSF51658">
    <property type="entry name" value="Xylose isomerase-like"/>
    <property type="match status" value="1"/>
</dbReference>
<organism evidence="1 2">
    <name type="scientific">Candidatus Kaiserbacteria bacterium RIFCSPHIGHO2_01_FULL_54_36</name>
    <dbReference type="NCBI Taxonomy" id="1798482"/>
    <lineage>
        <taxon>Bacteria</taxon>
        <taxon>Candidatus Kaiseribacteriota</taxon>
    </lineage>
</organism>
<accession>A0A1F6CJL8</accession>
<dbReference type="STRING" id="1798482.A2763_03875"/>
<evidence type="ECO:0000313" key="1">
    <source>
        <dbReference type="EMBL" id="OGG49436.1"/>
    </source>
</evidence>
<dbReference type="InterPro" id="IPR007801">
    <property type="entry name" value="MbnB/TglH/ChrH"/>
</dbReference>
<dbReference type="EMBL" id="MFKV01000031">
    <property type="protein sequence ID" value="OGG49436.1"/>
    <property type="molecule type" value="Genomic_DNA"/>
</dbReference>
<name>A0A1F6CJL8_9BACT</name>
<gene>
    <name evidence="1" type="ORF">A2763_03875</name>
</gene>
<dbReference type="Gene3D" id="3.20.20.150">
    <property type="entry name" value="Divalent-metal-dependent TIM barrel enzymes"/>
    <property type="match status" value="1"/>
</dbReference>
<dbReference type="NCBIfam" id="NF003818">
    <property type="entry name" value="PRK05409.1"/>
    <property type="match status" value="1"/>
</dbReference>